<reference evidence="2" key="1">
    <citation type="journal article" date="2013" name="Nature">
        <title>Draft genome of the wheat A-genome progenitor Triticum urartu.</title>
        <authorList>
            <person name="Ling H.Q."/>
            <person name="Zhao S."/>
            <person name="Liu D."/>
            <person name="Wang J."/>
            <person name="Sun H."/>
            <person name="Zhang C."/>
            <person name="Fan H."/>
            <person name="Li D."/>
            <person name="Dong L."/>
            <person name="Tao Y."/>
            <person name="Gao C."/>
            <person name="Wu H."/>
            <person name="Li Y."/>
            <person name="Cui Y."/>
            <person name="Guo X."/>
            <person name="Zheng S."/>
            <person name="Wang B."/>
            <person name="Yu K."/>
            <person name="Liang Q."/>
            <person name="Yang W."/>
            <person name="Lou X."/>
            <person name="Chen J."/>
            <person name="Feng M."/>
            <person name="Jian J."/>
            <person name="Zhang X."/>
            <person name="Luo G."/>
            <person name="Jiang Y."/>
            <person name="Liu J."/>
            <person name="Wang Z."/>
            <person name="Sha Y."/>
            <person name="Zhang B."/>
            <person name="Wu H."/>
            <person name="Tang D."/>
            <person name="Shen Q."/>
            <person name="Xue P."/>
            <person name="Zou S."/>
            <person name="Wang X."/>
            <person name="Liu X."/>
            <person name="Wang F."/>
            <person name="Yang Y."/>
            <person name="An X."/>
            <person name="Dong Z."/>
            <person name="Zhang K."/>
            <person name="Zhang X."/>
            <person name="Luo M.C."/>
            <person name="Dvorak J."/>
            <person name="Tong Y."/>
            <person name="Wang J."/>
            <person name="Yang H."/>
            <person name="Li Z."/>
            <person name="Wang D."/>
            <person name="Zhang A."/>
            <person name="Wang J."/>
        </authorList>
    </citation>
    <scope>NUCLEOTIDE SEQUENCE</scope>
    <source>
        <strain evidence="2">cv. G1812</strain>
    </source>
</reference>
<protein>
    <submittedName>
        <fullName evidence="1">Uncharacterized protein</fullName>
    </submittedName>
</protein>
<dbReference type="EnsemblPlants" id="TuG1812G0300003319.01.T02">
    <property type="protein sequence ID" value="TuG1812G0300003319.01.T02.cds445516"/>
    <property type="gene ID" value="TuG1812G0300003319.01"/>
</dbReference>
<evidence type="ECO:0000313" key="1">
    <source>
        <dbReference type="EnsemblPlants" id="TuG1812G0300003319.01.T02.cds445516"/>
    </source>
</evidence>
<sequence length="44" mass="5195">MYHCLIFTVYRFIYMASIDLKDNIAVTTVTHSKISLEELQHVFC</sequence>
<dbReference type="Proteomes" id="UP000015106">
    <property type="component" value="Chromosome 3"/>
</dbReference>
<dbReference type="AlphaFoldDB" id="A0A8R7PVF2"/>
<name>A0A8R7PVF2_TRIUA</name>
<dbReference type="Gramene" id="TuG1812G0300003319.01.T02">
    <property type="protein sequence ID" value="TuG1812G0300003319.01.T02.cds445516"/>
    <property type="gene ID" value="TuG1812G0300003319.01"/>
</dbReference>
<evidence type="ECO:0000313" key="2">
    <source>
        <dbReference type="Proteomes" id="UP000015106"/>
    </source>
</evidence>
<accession>A0A8R7PVF2</accession>
<reference evidence="1" key="3">
    <citation type="submission" date="2022-06" db="UniProtKB">
        <authorList>
            <consortium name="EnsemblPlants"/>
        </authorList>
    </citation>
    <scope>IDENTIFICATION</scope>
</reference>
<proteinExistence type="predicted"/>
<keyword evidence="2" id="KW-1185">Reference proteome</keyword>
<reference evidence="1" key="2">
    <citation type="submission" date="2018-03" db="EMBL/GenBank/DDBJ databases">
        <title>The Triticum urartu genome reveals the dynamic nature of wheat genome evolution.</title>
        <authorList>
            <person name="Ling H."/>
            <person name="Ma B."/>
            <person name="Shi X."/>
            <person name="Liu H."/>
            <person name="Dong L."/>
            <person name="Sun H."/>
            <person name="Cao Y."/>
            <person name="Gao Q."/>
            <person name="Zheng S."/>
            <person name="Li Y."/>
            <person name="Yu Y."/>
            <person name="Du H."/>
            <person name="Qi M."/>
            <person name="Li Y."/>
            <person name="Yu H."/>
            <person name="Cui Y."/>
            <person name="Wang N."/>
            <person name="Chen C."/>
            <person name="Wu H."/>
            <person name="Zhao Y."/>
            <person name="Zhang J."/>
            <person name="Li Y."/>
            <person name="Zhou W."/>
            <person name="Zhang B."/>
            <person name="Hu W."/>
            <person name="Eijk M."/>
            <person name="Tang J."/>
            <person name="Witsenboer H."/>
            <person name="Zhao S."/>
            <person name="Li Z."/>
            <person name="Zhang A."/>
            <person name="Wang D."/>
            <person name="Liang C."/>
        </authorList>
    </citation>
    <scope>NUCLEOTIDE SEQUENCE [LARGE SCALE GENOMIC DNA]</scope>
    <source>
        <strain evidence="1">cv. G1812</strain>
    </source>
</reference>
<organism evidence="1 2">
    <name type="scientific">Triticum urartu</name>
    <name type="common">Red wild einkorn</name>
    <name type="synonym">Crithodium urartu</name>
    <dbReference type="NCBI Taxonomy" id="4572"/>
    <lineage>
        <taxon>Eukaryota</taxon>
        <taxon>Viridiplantae</taxon>
        <taxon>Streptophyta</taxon>
        <taxon>Embryophyta</taxon>
        <taxon>Tracheophyta</taxon>
        <taxon>Spermatophyta</taxon>
        <taxon>Magnoliopsida</taxon>
        <taxon>Liliopsida</taxon>
        <taxon>Poales</taxon>
        <taxon>Poaceae</taxon>
        <taxon>BOP clade</taxon>
        <taxon>Pooideae</taxon>
        <taxon>Triticodae</taxon>
        <taxon>Triticeae</taxon>
        <taxon>Triticinae</taxon>
        <taxon>Triticum</taxon>
    </lineage>
</organism>
<dbReference type="EnsemblPlants" id="TuG1812G0300003323.01.T02">
    <property type="protein sequence ID" value="TuG1812G0300003323.01.T02.cds366013"/>
    <property type="gene ID" value="TuG1812G0300003323.01"/>
</dbReference>
<dbReference type="Gramene" id="TuG1812G0300003323.01.T02">
    <property type="protein sequence ID" value="TuG1812G0300003323.01.T02.cds366013"/>
    <property type="gene ID" value="TuG1812G0300003323.01"/>
</dbReference>